<evidence type="ECO:0000313" key="7">
    <source>
        <dbReference type="EMBL" id="GFN84013.1"/>
    </source>
</evidence>
<organism evidence="7 8">
    <name type="scientific">Plakobranchus ocellatus</name>
    <dbReference type="NCBI Taxonomy" id="259542"/>
    <lineage>
        <taxon>Eukaryota</taxon>
        <taxon>Metazoa</taxon>
        <taxon>Spiralia</taxon>
        <taxon>Lophotrochozoa</taxon>
        <taxon>Mollusca</taxon>
        <taxon>Gastropoda</taxon>
        <taxon>Heterobranchia</taxon>
        <taxon>Euthyneura</taxon>
        <taxon>Panpulmonata</taxon>
        <taxon>Sacoglossa</taxon>
        <taxon>Placobranchoidea</taxon>
        <taxon>Plakobranchidae</taxon>
        <taxon>Plakobranchus</taxon>
    </lineage>
</organism>
<accession>A0AAV3YLW2</accession>
<evidence type="ECO:0000256" key="4">
    <source>
        <dbReference type="ARBA" id="ARBA00023136"/>
    </source>
</evidence>
<feature type="transmembrane region" description="Helical" evidence="6">
    <location>
        <begin position="414"/>
        <end position="432"/>
    </location>
</feature>
<reference evidence="7 8" key="1">
    <citation type="journal article" date="2021" name="Elife">
        <title>Chloroplast acquisition without the gene transfer in kleptoplastic sea slugs, Plakobranchus ocellatus.</title>
        <authorList>
            <person name="Maeda T."/>
            <person name="Takahashi S."/>
            <person name="Yoshida T."/>
            <person name="Shimamura S."/>
            <person name="Takaki Y."/>
            <person name="Nagai Y."/>
            <person name="Toyoda A."/>
            <person name="Suzuki Y."/>
            <person name="Arimoto A."/>
            <person name="Ishii H."/>
            <person name="Satoh N."/>
            <person name="Nishiyama T."/>
            <person name="Hasebe M."/>
            <person name="Maruyama T."/>
            <person name="Minagawa J."/>
            <person name="Obokata J."/>
            <person name="Shigenobu S."/>
        </authorList>
    </citation>
    <scope>NUCLEOTIDE SEQUENCE [LARGE SCALE GENOMIC DNA]</scope>
</reference>
<dbReference type="InterPro" id="IPR002293">
    <property type="entry name" value="AA/rel_permease1"/>
</dbReference>
<feature type="transmembrane region" description="Helical" evidence="6">
    <location>
        <begin position="76"/>
        <end position="99"/>
    </location>
</feature>
<gene>
    <name evidence="7" type="ORF">PoB_001051900</name>
</gene>
<dbReference type="GO" id="GO:0016020">
    <property type="term" value="C:membrane"/>
    <property type="evidence" value="ECO:0007669"/>
    <property type="project" value="UniProtKB-SubCell"/>
</dbReference>
<feature type="transmembrane region" description="Helical" evidence="6">
    <location>
        <begin position="306"/>
        <end position="324"/>
    </location>
</feature>
<dbReference type="AlphaFoldDB" id="A0AAV3YLW2"/>
<keyword evidence="2 6" id="KW-0812">Transmembrane</keyword>
<dbReference type="PANTHER" id="PTHR11785">
    <property type="entry name" value="AMINO ACID TRANSPORTER"/>
    <property type="match status" value="1"/>
</dbReference>
<evidence type="ECO:0000256" key="3">
    <source>
        <dbReference type="ARBA" id="ARBA00022989"/>
    </source>
</evidence>
<evidence type="ECO:0000256" key="2">
    <source>
        <dbReference type="ARBA" id="ARBA00022692"/>
    </source>
</evidence>
<dbReference type="Pfam" id="PF13520">
    <property type="entry name" value="AA_permease_2"/>
    <property type="match status" value="1"/>
</dbReference>
<feature type="transmembrane region" description="Helical" evidence="6">
    <location>
        <begin position="228"/>
        <end position="249"/>
    </location>
</feature>
<protein>
    <submittedName>
        <fullName evidence="7">Large neutral amino acids transporter small</fullName>
    </submittedName>
</protein>
<dbReference type="EMBL" id="BLXT01001274">
    <property type="protein sequence ID" value="GFN84013.1"/>
    <property type="molecule type" value="Genomic_DNA"/>
</dbReference>
<feature type="transmembrane region" description="Helical" evidence="6">
    <location>
        <begin position="158"/>
        <end position="176"/>
    </location>
</feature>
<keyword evidence="8" id="KW-1185">Reference proteome</keyword>
<feature type="transmembrane region" description="Helical" evidence="6">
    <location>
        <begin position="261"/>
        <end position="286"/>
    </location>
</feature>
<feature type="transmembrane region" description="Helical" evidence="6">
    <location>
        <begin position="188"/>
        <end position="208"/>
    </location>
</feature>
<evidence type="ECO:0000313" key="8">
    <source>
        <dbReference type="Proteomes" id="UP000735302"/>
    </source>
</evidence>
<feature type="transmembrane region" description="Helical" evidence="6">
    <location>
        <begin position="389"/>
        <end position="408"/>
    </location>
</feature>
<dbReference type="PIRSF" id="PIRSF006060">
    <property type="entry name" value="AA_transporter"/>
    <property type="match status" value="1"/>
</dbReference>
<keyword evidence="4 6" id="KW-0472">Membrane</keyword>
<dbReference type="GO" id="GO:0015179">
    <property type="term" value="F:L-amino acid transmembrane transporter activity"/>
    <property type="evidence" value="ECO:0007669"/>
    <property type="project" value="TreeGrafter"/>
</dbReference>
<feature type="transmembrane region" description="Helical" evidence="6">
    <location>
        <begin position="40"/>
        <end position="64"/>
    </location>
</feature>
<dbReference type="PANTHER" id="PTHR11785:SF528">
    <property type="entry name" value="AMINO ACID TRANSPORTER PROTEIN JHI-21"/>
    <property type="match status" value="1"/>
</dbReference>
<comment type="subcellular location">
    <subcellularLocation>
        <location evidence="1">Membrane</location>
        <topology evidence="1">Multi-pass membrane protein</topology>
    </subcellularLocation>
</comment>
<sequence>MQSNATAPPSYDKATPMVDPKGEDEAAVARPKVMLKKRITLFHCVSIIVGIIVGAGIFVSPVGITIHMRSVGMSILMWFVVGVFSTLCALCFAELGACLPESGGEYVYIKRAWGDFPAFMCLWMNYILINPVTVAASSLVFANYVLRPAFPDCDPPPEAIRILAALIIALLVAINCHDVNWVTKLQAVITCSKLLALTGVIAIGFFWLGKGNTENFHNSFEGSDYSVGAVAIAFYSGSWAFGGWNYLNFLTEEVINPHRNLPLGIMISMTIVTLVYMTANVAYFAVLTPVEMLQSSAVAVTFLERTVSPLAYVVPYMIAFSVVGGMNGAVLSVSRLLVLVVLMQSFGNIFFLIEMMGFSLSIVLSMVFAGQVLLRWTEPDLHRPIKLPTALPAFLCLLNLAILFITVYKKPQESSIALVIIAFGLPAYLLGAKWNKPESVQRFIGERCGSAEYKFNDILTENTFIFNNTPRLTGKDNLCYRFT</sequence>
<evidence type="ECO:0000256" key="6">
    <source>
        <dbReference type="SAM" id="Phobius"/>
    </source>
</evidence>
<dbReference type="Gene3D" id="1.20.1740.10">
    <property type="entry name" value="Amino acid/polyamine transporter I"/>
    <property type="match status" value="1"/>
</dbReference>
<comment type="caution">
    <text evidence="7">The sequence shown here is derived from an EMBL/GenBank/DDBJ whole genome shotgun (WGS) entry which is preliminary data.</text>
</comment>
<dbReference type="GO" id="GO:0015175">
    <property type="term" value="F:neutral L-amino acid transmembrane transporter activity"/>
    <property type="evidence" value="ECO:0007669"/>
    <property type="project" value="TreeGrafter"/>
</dbReference>
<feature type="region of interest" description="Disordered" evidence="5">
    <location>
        <begin position="1"/>
        <end position="23"/>
    </location>
</feature>
<name>A0AAV3YLW2_9GAST</name>
<dbReference type="InterPro" id="IPR050598">
    <property type="entry name" value="AminoAcid_Transporter"/>
</dbReference>
<feature type="transmembrane region" description="Helical" evidence="6">
    <location>
        <begin position="120"/>
        <end position="146"/>
    </location>
</feature>
<proteinExistence type="predicted"/>
<dbReference type="Proteomes" id="UP000735302">
    <property type="component" value="Unassembled WGS sequence"/>
</dbReference>
<keyword evidence="3 6" id="KW-1133">Transmembrane helix</keyword>
<evidence type="ECO:0000256" key="1">
    <source>
        <dbReference type="ARBA" id="ARBA00004141"/>
    </source>
</evidence>
<evidence type="ECO:0000256" key="5">
    <source>
        <dbReference type="SAM" id="MobiDB-lite"/>
    </source>
</evidence>